<dbReference type="Proteomes" id="UP001642406">
    <property type="component" value="Unassembled WGS sequence"/>
</dbReference>
<feature type="compositionally biased region" description="Low complexity" evidence="1">
    <location>
        <begin position="284"/>
        <end position="300"/>
    </location>
</feature>
<gene>
    <name evidence="4" type="ORF">SBRCBS47491_003233</name>
</gene>
<protein>
    <recommendedName>
        <fullName evidence="6">Heterokaryon incompatibility domain-containing protein</fullName>
    </recommendedName>
</protein>
<evidence type="ECO:0000313" key="4">
    <source>
        <dbReference type="EMBL" id="CAK7217652.1"/>
    </source>
</evidence>
<name>A0ABP0BDU6_9PEZI</name>
<comment type="caution">
    <text evidence="4">The sequence shown here is derived from an EMBL/GenBank/DDBJ whole genome shotgun (WGS) entry which is preliminary data.</text>
</comment>
<feature type="region of interest" description="Disordered" evidence="1">
    <location>
        <begin position="250"/>
        <end position="350"/>
    </location>
</feature>
<proteinExistence type="predicted"/>
<feature type="compositionally biased region" description="Low complexity" evidence="1">
    <location>
        <begin position="308"/>
        <end position="326"/>
    </location>
</feature>
<dbReference type="Pfam" id="PF26640">
    <property type="entry name" value="DUF8212"/>
    <property type="match status" value="1"/>
</dbReference>
<dbReference type="EMBL" id="CAWUHC010000021">
    <property type="protein sequence ID" value="CAK7217652.1"/>
    <property type="molecule type" value="Genomic_DNA"/>
</dbReference>
<accession>A0ABP0BDU6</accession>
<evidence type="ECO:0008006" key="6">
    <source>
        <dbReference type="Google" id="ProtNLM"/>
    </source>
</evidence>
<reference evidence="4 5" key="1">
    <citation type="submission" date="2024-01" db="EMBL/GenBank/DDBJ databases">
        <authorList>
            <person name="Allen C."/>
            <person name="Tagirdzhanova G."/>
        </authorList>
    </citation>
    <scope>NUCLEOTIDE SEQUENCE [LARGE SCALE GENOMIC DNA]</scope>
</reference>
<keyword evidence="5" id="KW-1185">Reference proteome</keyword>
<evidence type="ECO:0000259" key="3">
    <source>
        <dbReference type="Pfam" id="PF26640"/>
    </source>
</evidence>
<feature type="region of interest" description="Disordered" evidence="1">
    <location>
        <begin position="685"/>
        <end position="704"/>
    </location>
</feature>
<feature type="domain" description="DUF8212" evidence="3">
    <location>
        <begin position="218"/>
        <end position="255"/>
    </location>
</feature>
<dbReference type="InterPro" id="IPR010730">
    <property type="entry name" value="HET"/>
</dbReference>
<dbReference type="InterPro" id="IPR058525">
    <property type="entry name" value="DUF8212"/>
</dbReference>
<evidence type="ECO:0000313" key="5">
    <source>
        <dbReference type="Proteomes" id="UP001642406"/>
    </source>
</evidence>
<dbReference type="PANTHER" id="PTHR10622:SF12">
    <property type="entry name" value="HET DOMAIN-CONTAINING PROTEIN"/>
    <property type="match status" value="1"/>
</dbReference>
<sequence length="704" mass="79649">MRLINTSTLELVEYYPPDIPSYAILSHTWGPSEVTLQEYQSNSRKSGAGYRKIMNMVRVAQSFRHKFIWVDTCCIDKTNNSELSEAINSMYQWYRDAAVCVAYLEDVPSKAPDSALFKSRWFTRGWTLQELVAPKHVYFYDGDWVCRGPKTAFVNEILKRTNIPHRILAGLAEPTGYSLARRMSWAAGRETKRVEDIAYCLLGILDVNMPLLYGEGRRSFRRLQEEILKRQSDLTIFAWRSPQTSVPAIHVTDATSGNGNGPLPVASKHAKVFQPNSPGSTSGRASPSTPRAASPATPSPNEKKRRSVSPSPSATSNSSRSATPSNLPLVDKAVPSPGSSTVSVATPKAAHKKPKRTEYCLFAPSPEPFAEFGSLHPFMDNAEGFTVTNRGIFVSGSVYLRLVYKPSPDGVSPGTNNYLLLLGTQNRTFIGIYLSKVGPNLFQRDWDLGIGEFKEEDVVMMHGFLVLDWHILIDQASSATTEMLRQSSIHIPSRGLGNEYVRLKDMAPTHLWDVQDRLFLRPKPYGWTRYDMVLAIKCAVVLRNVNIKATPDTIPVSKRVNFVVLCQYRHQQFDPKFMMFLEDDHPRETEMIMVRRAPNNSLIWPDLDMTCPHLAKLKNHVMVDVGEKSSRTGKWRSCWYRISTVIKKEKADFEYDEPELYKVYFDIEHKENYDPADATFAHKTDTKADAKEETTIAIDRKKPN</sequence>
<dbReference type="PANTHER" id="PTHR10622">
    <property type="entry name" value="HET DOMAIN-CONTAINING PROTEIN"/>
    <property type="match status" value="1"/>
</dbReference>
<feature type="domain" description="Heterokaryon incompatibility" evidence="2">
    <location>
        <begin position="22"/>
        <end position="106"/>
    </location>
</feature>
<feature type="compositionally biased region" description="Polar residues" evidence="1">
    <location>
        <begin position="274"/>
        <end position="283"/>
    </location>
</feature>
<organism evidence="4 5">
    <name type="scientific">Sporothrix bragantina</name>
    <dbReference type="NCBI Taxonomy" id="671064"/>
    <lineage>
        <taxon>Eukaryota</taxon>
        <taxon>Fungi</taxon>
        <taxon>Dikarya</taxon>
        <taxon>Ascomycota</taxon>
        <taxon>Pezizomycotina</taxon>
        <taxon>Sordariomycetes</taxon>
        <taxon>Sordariomycetidae</taxon>
        <taxon>Ophiostomatales</taxon>
        <taxon>Ophiostomataceae</taxon>
        <taxon>Sporothrix</taxon>
    </lineage>
</organism>
<evidence type="ECO:0000256" key="1">
    <source>
        <dbReference type="SAM" id="MobiDB-lite"/>
    </source>
</evidence>
<evidence type="ECO:0000259" key="2">
    <source>
        <dbReference type="Pfam" id="PF06985"/>
    </source>
</evidence>
<dbReference type="Pfam" id="PF06985">
    <property type="entry name" value="HET"/>
    <property type="match status" value="1"/>
</dbReference>